<evidence type="ECO:0000256" key="1">
    <source>
        <dbReference type="SAM" id="MobiDB-lite"/>
    </source>
</evidence>
<organism evidence="2 3">
    <name type="scientific">Streptomyces cynarae</name>
    <dbReference type="NCBI Taxonomy" id="2981134"/>
    <lineage>
        <taxon>Bacteria</taxon>
        <taxon>Bacillati</taxon>
        <taxon>Actinomycetota</taxon>
        <taxon>Actinomycetes</taxon>
        <taxon>Kitasatosporales</taxon>
        <taxon>Streptomycetaceae</taxon>
        <taxon>Streptomyces</taxon>
    </lineage>
</organism>
<proteinExistence type="predicted"/>
<accession>A0ABY6E4T1</accession>
<reference evidence="2" key="1">
    <citation type="submission" date="2022-10" db="EMBL/GenBank/DDBJ databases">
        <authorList>
            <person name="Mo P."/>
        </authorList>
    </citation>
    <scope>NUCLEOTIDE SEQUENCE</scope>
    <source>
        <strain evidence="2">HUAS 13-4</strain>
    </source>
</reference>
<keyword evidence="3" id="KW-1185">Reference proteome</keyword>
<dbReference type="RefSeq" id="WP_263230968.1">
    <property type="nucleotide sequence ID" value="NZ_CP106793.1"/>
</dbReference>
<dbReference type="EMBL" id="CP106793">
    <property type="protein sequence ID" value="UXY20933.1"/>
    <property type="molecule type" value="Genomic_DNA"/>
</dbReference>
<sequence length="77" mass="9377">MPRDIDDQMRRPNRDRERGETSGEEIRDRKRRDPDMSGSDFSDQDLDRSAARSDREDRRSSWDEDELDEQDRREGYR</sequence>
<evidence type="ECO:0000313" key="3">
    <source>
        <dbReference type="Proteomes" id="UP001061298"/>
    </source>
</evidence>
<feature type="region of interest" description="Disordered" evidence="1">
    <location>
        <begin position="1"/>
        <end position="77"/>
    </location>
</feature>
<protein>
    <submittedName>
        <fullName evidence="2">Uncharacterized protein</fullName>
    </submittedName>
</protein>
<name>A0ABY6E4T1_9ACTN</name>
<feature type="compositionally biased region" description="Basic and acidic residues" evidence="1">
    <location>
        <begin position="45"/>
        <end position="62"/>
    </location>
</feature>
<feature type="compositionally biased region" description="Basic and acidic residues" evidence="1">
    <location>
        <begin position="1"/>
        <end position="35"/>
    </location>
</feature>
<gene>
    <name evidence="2" type="ORF">N8I84_21210</name>
</gene>
<dbReference type="Proteomes" id="UP001061298">
    <property type="component" value="Chromosome"/>
</dbReference>
<evidence type="ECO:0000313" key="2">
    <source>
        <dbReference type="EMBL" id="UXY20933.1"/>
    </source>
</evidence>